<name>A0A2V1CZ81_9PLEO</name>
<dbReference type="Pfam" id="PF02458">
    <property type="entry name" value="Transferase"/>
    <property type="match status" value="1"/>
</dbReference>
<accession>A0A2V1CZ81</accession>
<keyword evidence="4" id="KW-1185">Reference proteome</keyword>
<evidence type="ECO:0000256" key="1">
    <source>
        <dbReference type="ARBA" id="ARBA00022679"/>
    </source>
</evidence>
<keyword evidence="2" id="KW-0472">Membrane</keyword>
<evidence type="ECO:0008006" key="5">
    <source>
        <dbReference type="Google" id="ProtNLM"/>
    </source>
</evidence>
<dbReference type="STRING" id="97972.A0A2V1CZ81"/>
<organism evidence="3 4">
    <name type="scientific">Periconia macrospinosa</name>
    <dbReference type="NCBI Taxonomy" id="97972"/>
    <lineage>
        <taxon>Eukaryota</taxon>
        <taxon>Fungi</taxon>
        <taxon>Dikarya</taxon>
        <taxon>Ascomycota</taxon>
        <taxon>Pezizomycotina</taxon>
        <taxon>Dothideomycetes</taxon>
        <taxon>Pleosporomycetidae</taxon>
        <taxon>Pleosporales</taxon>
        <taxon>Massarineae</taxon>
        <taxon>Periconiaceae</taxon>
        <taxon>Periconia</taxon>
    </lineage>
</organism>
<sequence>MTVETLHLSVLDQCAVRCYTPVLKIFPFPNKGQIGSATRAIQAGLQLTLEAFPFLAGTVQPANPESGKLSVTYTHVVPDVTKANLFSSSIVLPSEEYPRAYKQLKRDGMPQSAFPGEMYCPSVLRNHPGVPRNAEGIMDCTYAVLVLAVEAFFISGGLVLSMYFHHSVCDGVGMHNFWKRFAANVYCQRPGRLPPSLENFIDESILRLQIDSNIPTLGKAPGVDVYGPYNYAQTLPDGAPCIARIFTLSAERIRAMRGELSKRVKTVTPITQCNVLAALVWIHVTRARLERLIKHGHTDTSIGIAVNLRERVEPQLPPSYMGNMALMTKATASITRFSAETCVTRATLIPAIQAINGAVSNATNTWAQRHFTYFQSIDRIIDTEISLQFNRGPDLYITSWMHFGAEYEWDIPGTTSKSPEYIRRTHSPSDGGIIIMPRRRETSTCGKEAPYEVLIRLASEDMERLVNEEGGLASWSDRVVG</sequence>
<dbReference type="Proteomes" id="UP000244855">
    <property type="component" value="Unassembled WGS sequence"/>
</dbReference>
<dbReference type="GO" id="GO:0044550">
    <property type="term" value="P:secondary metabolite biosynthetic process"/>
    <property type="evidence" value="ECO:0007669"/>
    <property type="project" value="TreeGrafter"/>
</dbReference>
<dbReference type="EMBL" id="KZ805979">
    <property type="protein sequence ID" value="PVH91048.1"/>
    <property type="molecule type" value="Genomic_DNA"/>
</dbReference>
<keyword evidence="2" id="KW-0812">Transmembrane</keyword>
<evidence type="ECO:0000313" key="4">
    <source>
        <dbReference type="Proteomes" id="UP000244855"/>
    </source>
</evidence>
<reference evidence="3 4" key="1">
    <citation type="journal article" date="2018" name="Sci. Rep.">
        <title>Comparative genomics provides insights into the lifestyle and reveals functional heterogeneity of dark septate endophytic fungi.</title>
        <authorList>
            <person name="Knapp D.G."/>
            <person name="Nemeth J.B."/>
            <person name="Barry K."/>
            <person name="Hainaut M."/>
            <person name="Henrissat B."/>
            <person name="Johnson J."/>
            <person name="Kuo A."/>
            <person name="Lim J.H.P."/>
            <person name="Lipzen A."/>
            <person name="Nolan M."/>
            <person name="Ohm R.A."/>
            <person name="Tamas L."/>
            <person name="Grigoriev I.V."/>
            <person name="Spatafora J.W."/>
            <person name="Nagy L.G."/>
            <person name="Kovacs G.M."/>
        </authorList>
    </citation>
    <scope>NUCLEOTIDE SEQUENCE [LARGE SCALE GENOMIC DNA]</scope>
    <source>
        <strain evidence="3 4">DSE2036</strain>
    </source>
</reference>
<dbReference type="OrthoDB" id="1862401at2759"/>
<dbReference type="InterPro" id="IPR050317">
    <property type="entry name" value="Plant_Fungal_Acyltransferase"/>
</dbReference>
<protein>
    <recommendedName>
        <fullName evidence="5">Trichothecene 3-O-acetyltransferas-like protein</fullName>
    </recommendedName>
</protein>
<dbReference type="GO" id="GO:0016747">
    <property type="term" value="F:acyltransferase activity, transferring groups other than amino-acyl groups"/>
    <property type="evidence" value="ECO:0007669"/>
    <property type="project" value="TreeGrafter"/>
</dbReference>
<dbReference type="InterPro" id="IPR023213">
    <property type="entry name" value="CAT-like_dom_sf"/>
</dbReference>
<gene>
    <name evidence="3" type="ORF">DM02DRAFT_678271</name>
</gene>
<evidence type="ECO:0000313" key="3">
    <source>
        <dbReference type="EMBL" id="PVH91048.1"/>
    </source>
</evidence>
<dbReference type="PANTHER" id="PTHR31642">
    <property type="entry name" value="TRICHOTHECENE 3-O-ACETYLTRANSFERASE"/>
    <property type="match status" value="1"/>
</dbReference>
<dbReference type="PANTHER" id="PTHR31642:SF310">
    <property type="entry name" value="FATTY ALCOHOL:CAFFEOYL-COA ACYLTRANSFERASE"/>
    <property type="match status" value="1"/>
</dbReference>
<feature type="transmembrane region" description="Helical" evidence="2">
    <location>
        <begin position="142"/>
        <end position="164"/>
    </location>
</feature>
<dbReference type="AlphaFoldDB" id="A0A2V1CZ81"/>
<evidence type="ECO:0000256" key="2">
    <source>
        <dbReference type="SAM" id="Phobius"/>
    </source>
</evidence>
<keyword evidence="1" id="KW-0808">Transferase</keyword>
<keyword evidence="2" id="KW-1133">Transmembrane helix</keyword>
<dbReference type="Gene3D" id="3.30.559.10">
    <property type="entry name" value="Chloramphenicol acetyltransferase-like domain"/>
    <property type="match status" value="2"/>
</dbReference>
<proteinExistence type="predicted"/>